<dbReference type="AlphaFoldDB" id="A0A8S1MW40"/>
<dbReference type="EMBL" id="CAJJDM010000062">
    <property type="protein sequence ID" value="CAD8079024.1"/>
    <property type="molecule type" value="Genomic_DNA"/>
</dbReference>
<reference evidence="1" key="1">
    <citation type="submission" date="2021-01" db="EMBL/GenBank/DDBJ databases">
        <authorList>
            <consortium name="Genoscope - CEA"/>
            <person name="William W."/>
        </authorList>
    </citation>
    <scope>NUCLEOTIDE SEQUENCE</scope>
</reference>
<name>A0A8S1MW40_PARPR</name>
<comment type="caution">
    <text evidence="1">The sequence shown here is derived from an EMBL/GenBank/DDBJ whole genome shotgun (WGS) entry which is preliminary data.</text>
</comment>
<sequence>MNKLAVFSSCIAFAGLGLYLINNKNKKEERIIEKAQLIKILKDLQKQYYPVWERMIEYGKLQNHVYNKKSNENKQEILRDLIESKFQNVIEKIEQSVYIKYEVSKDEVNYNCQIIYKDDDQIAELQNYINLGFDQAIKLELNLPINIKLPEFINEELILKTQCQILISSAKIFNIKIQEYAQQNNGVKVTKHSNAFQQILTELKQQSKKQEILNQNGFDQSDEASTKLFFDSIKVYSENRSFKQKLVKLNEIYDVIMSEILEKGYILENEIENRLKC</sequence>
<keyword evidence="2" id="KW-1185">Reference proteome</keyword>
<dbReference type="OMA" id="YDVIMSE"/>
<accession>A0A8S1MW40</accession>
<gene>
    <name evidence="1" type="ORF">PPRIM_AZ9-3.1.T0610084</name>
</gene>
<dbReference type="Proteomes" id="UP000688137">
    <property type="component" value="Unassembled WGS sequence"/>
</dbReference>
<organism evidence="1 2">
    <name type="scientific">Paramecium primaurelia</name>
    <dbReference type="NCBI Taxonomy" id="5886"/>
    <lineage>
        <taxon>Eukaryota</taxon>
        <taxon>Sar</taxon>
        <taxon>Alveolata</taxon>
        <taxon>Ciliophora</taxon>
        <taxon>Intramacronucleata</taxon>
        <taxon>Oligohymenophorea</taxon>
        <taxon>Peniculida</taxon>
        <taxon>Parameciidae</taxon>
        <taxon>Paramecium</taxon>
    </lineage>
</organism>
<evidence type="ECO:0000313" key="2">
    <source>
        <dbReference type="Proteomes" id="UP000688137"/>
    </source>
</evidence>
<proteinExistence type="predicted"/>
<evidence type="ECO:0000313" key="1">
    <source>
        <dbReference type="EMBL" id="CAD8079024.1"/>
    </source>
</evidence>
<protein>
    <submittedName>
        <fullName evidence="1">Uncharacterized protein</fullName>
    </submittedName>
</protein>